<reference evidence="1" key="1">
    <citation type="submission" date="2023-03" db="EMBL/GenBank/DDBJ databases">
        <title>Near-Complete genome sequence of Lipomyces tetrasporous NRRL Y-64009, an oleaginous yeast capable of growing on lignocellulosic hydrolysates.</title>
        <authorList>
            <consortium name="Lawrence Berkeley National Laboratory"/>
            <person name="Jagtap S.S."/>
            <person name="Liu J.-J."/>
            <person name="Walukiewicz H.E."/>
            <person name="Pangilinan J."/>
            <person name="Lipzen A."/>
            <person name="Ahrendt S."/>
            <person name="Koriabine M."/>
            <person name="Cobaugh K."/>
            <person name="Salamov A."/>
            <person name="Yoshinaga Y."/>
            <person name="Ng V."/>
            <person name="Daum C."/>
            <person name="Grigoriev I.V."/>
            <person name="Slininger P.J."/>
            <person name="Dien B.S."/>
            <person name="Jin Y.-S."/>
            <person name="Rao C.V."/>
        </authorList>
    </citation>
    <scope>NUCLEOTIDE SEQUENCE</scope>
    <source>
        <strain evidence="1">NRRL Y-64009</strain>
    </source>
</reference>
<dbReference type="PROSITE" id="PS51257">
    <property type="entry name" value="PROKAR_LIPOPROTEIN"/>
    <property type="match status" value="1"/>
</dbReference>
<dbReference type="Proteomes" id="UP001217417">
    <property type="component" value="Unassembled WGS sequence"/>
</dbReference>
<comment type="caution">
    <text evidence="1">The sequence shown here is derived from an EMBL/GenBank/DDBJ whole genome shotgun (WGS) entry which is preliminary data.</text>
</comment>
<dbReference type="AlphaFoldDB" id="A0AAD7QQP8"/>
<gene>
    <name evidence="1" type="ORF">POJ06DRAFT_257166</name>
</gene>
<dbReference type="EMBL" id="JARPMG010000007">
    <property type="protein sequence ID" value="KAJ8099510.1"/>
    <property type="molecule type" value="Genomic_DNA"/>
</dbReference>
<keyword evidence="2" id="KW-1185">Reference proteome</keyword>
<dbReference type="RefSeq" id="XP_056042960.1">
    <property type="nucleotide sequence ID" value="XM_056188115.1"/>
</dbReference>
<evidence type="ECO:0000313" key="1">
    <source>
        <dbReference type="EMBL" id="KAJ8099510.1"/>
    </source>
</evidence>
<proteinExistence type="predicted"/>
<evidence type="ECO:0000313" key="2">
    <source>
        <dbReference type="Proteomes" id="UP001217417"/>
    </source>
</evidence>
<accession>A0AAD7QQP8</accession>
<name>A0AAD7QQP8_9ASCO</name>
<protein>
    <submittedName>
        <fullName evidence="1">Uncharacterized protein</fullName>
    </submittedName>
</protein>
<sequence>MLRKAIYATVIPQTWQLSTTPVGPVVLTSGAACGTQNPLEEFISVSDGDATYICYNNEIYYLVGAIGLAQTCVDSNVVGLRCTNHDFTLLAGEDKLDGTAWGGVTKEDFIIGALATYAANGNANGGGLADPSNPQTFRAYTT</sequence>
<dbReference type="GeneID" id="80883281"/>
<organism evidence="1 2">
    <name type="scientific">Lipomyces tetrasporus</name>
    <dbReference type="NCBI Taxonomy" id="54092"/>
    <lineage>
        <taxon>Eukaryota</taxon>
        <taxon>Fungi</taxon>
        <taxon>Dikarya</taxon>
        <taxon>Ascomycota</taxon>
        <taxon>Saccharomycotina</taxon>
        <taxon>Lipomycetes</taxon>
        <taxon>Lipomycetales</taxon>
        <taxon>Lipomycetaceae</taxon>
        <taxon>Lipomyces</taxon>
    </lineage>
</organism>